<evidence type="ECO:0000256" key="10">
    <source>
        <dbReference type="ARBA" id="ARBA00023180"/>
    </source>
</evidence>
<keyword evidence="4 12" id="KW-0812">Transmembrane</keyword>
<feature type="transmembrane region" description="Helical" evidence="14">
    <location>
        <begin position="213"/>
        <end position="232"/>
    </location>
</feature>
<organism evidence="16 17">
    <name type="scientific">Limulus polyphemus</name>
    <name type="common">Atlantic horseshoe crab</name>
    <dbReference type="NCBI Taxonomy" id="6850"/>
    <lineage>
        <taxon>Eukaryota</taxon>
        <taxon>Metazoa</taxon>
        <taxon>Ecdysozoa</taxon>
        <taxon>Arthropoda</taxon>
        <taxon>Chelicerata</taxon>
        <taxon>Merostomata</taxon>
        <taxon>Xiphosura</taxon>
        <taxon>Limulidae</taxon>
        <taxon>Limulus</taxon>
    </lineage>
</organism>
<gene>
    <name evidence="17" type="primary">LOC106476434</name>
</gene>
<dbReference type="Gene3D" id="1.20.1070.10">
    <property type="entry name" value="Rhodopsin 7-helix transmembrane proteins"/>
    <property type="match status" value="1"/>
</dbReference>
<keyword evidence="3" id="KW-1003">Cell membrane</keyword>
<accession>A0ABM1C1E3</accession>
<feature type="transmembrane region" description="Helical" evidence="14">
    <location>
        <begin position="280"/>
        <end position="300"/>
    </location>
</feature>
<comment type="subcellular location">
    <subcellularLocation>
        <location evidence="1">Cell membrane</location>
        <topology evidence="1">Multi-pass membrane protein</topology>
    </subcellularLocation>
</comment>
<evidence type="ECO:0000259" key="15">
    <source>
        <dbReference type="PROSITE" id="PS50262"/>
    </source>
</evidence>
<keyword evidence="5 14" id="KW-1133">Transmembrane helix</keyword>
<proteinExistence type="inferred from homology"/>
<dbReference type="GeneID" id="106476434"/>
<keyword evidence="7 14" id="KW-0472">Membrane</keyword>
<evidence type="ECO:0000256" key="9">
    <source>
        <dbReference type="ARBA" id="ARBA00023170"/>
    </source>
</evidence>
<dbReference type="InterPro" id="IPR000276">
    <property type="entry name" value="GPCR_Rhodpsn"/>
</dbReference>
<reference evidence="17" key="1">
    <citation type="submission" date="2025-08" db="UniProtKB">
        <authorList>
            <consortium name="RefSeq"/>
        </authorList>
    </citation>
    <scope>IDENTIFICATION</scope>
    <source>
        <tissue evidence="17">Muscle</tissue>
    </source>
</reference>
<feature type="transmembrane region" description="Helical" evidence="14">
    <location>
        <begin position="55"/>
        <end position="77"/>
    </location>
</feature>
<feature type="region of interest" description="Disordered" evidence="13">
    <location>
        <begin position="242"/>
        <end position="265"/>
    </location>
</feature>
<evidence type="ECO:0000256" key="2">
    <source>
        <dbReference type="ARBA" id="ARBA00010663"/>
    </source>
</evidence>
<feature type="domain" description="G-protein coupled receptors family 1 profile" evidence="15">
    <location>
        <begin position="68"/>
        <end position="301"/>
    </location>
</feature>
<evidence type="ECO:0000256" key="8">
    <source>
        <dbReference type="ARBA" id="ARBA00023157"/>
    </source>
</evidence>
<comment type="similarity">
    <text evidence="2 12">Belongs to the G-protein coupled receptor 1 family.</text>
</comment>
<evidence type="ECO:0000256" key="13">
    <source>
        <dbReference type="SAM" id="MobiDB-lite"/>
    </source>
</evidence>
<keyword evidence="10" id="KW-0325">Glycoprotein</keyword>
<feature type="compositionally biased region" description="Polar residues" evidence="13">
    <location>
        <begin position="246"/>
        <end position="265"/>
    </location>
</feature>
<dbReference type="SUPFAM" id="SSF81321">
    <property type="entry name" value="Family A G protein-coupled receptor-like"/>
    <property type="match status" value="1"/>
</dbReference>
<keyword evidence="8" id="KW-1015">Disulfide bond</keyword>
<dbReference type="PANTHER" id="PTHR24243">
    <property type="entry name" value="G-PROTEIN COUPLED RECEPTOR"/>
    <property type="match status" value="1"/>
</dbReference>
<dbReference type="InterPro" id="IPR005390">
    <property type="entry name" value="NeuromedU_rcpt"/>
</dbReference>
<evidence type="ECO:0000256" key="3">
    <source>
        <dbReference type="ARBA" id="ARBA00022475"/>
    </source>
</evidence>
<dbReference type="PRINTS" id="PR01565">
    <property type="entry name" value="NEUROMEDINUR"/>
</dbReference>
<dbReference type="InterPro" id="IPR017452">
    <property type="entry name" value="GPCR_Rhodpsn_7TM"/>
</dbReference>
<feature type="transmembrane region" description="Helical" evidence="14">
    <location>
        <begin position="89"/>
        <end position="105"/>
    </location>
</feature>
<keyword evidence="11 12" id="KW-0807">Transducer</keyword>
<dbReference type="Pfam" id="PF00001">
    <property type="entry name" value="7tm_1"/>
    <property type="match status" value="1"/>
</dbReference>
<sequence>MSVIISFTTEGTVSSIPLTDSILSTFIPAVRNTGNESDINFGPKRDPLSTAIPMTLIYTVILVSGVVGNICTCVVIARNKYMHTATNYYLFSLAVSDILLLLLGLPQEMFQLWQRYPYIFGEFFCVFRGLTSETSTNASILTITAFTVERYLAICHPLRAHTMSKLSRAIMVIVAIWVASALCAVPLAIQFGIVHVFCTLKMPLSHAFETSTFLFFILPMTLITVLYILIGIKLRRSTGLDRNEAAPNSTNGVKSNLRQSVKRSGQSSRRAVVKMLGEPSFYFVSLSTNITTYIYISLLVI</sequence>
<evidence type="ECO:0000313" key="17">
    <source>
        <dbReference type="RefSeq" id="XP_013792547.2"/>
    </source>
</evidence>
<dbReference type="PROSITE" id="PS00237">
    <property type="entry name" value="G_PROTEIN_RECEP_F1_1"/>
    <property type="match status" value="1"/>
</dbReference>
<keyword evidence="16" id="KW-1185">Reference proteome</keyword>
<keyword evidence="9 12" id="KW-0675">Receptor</keyword>
<evidence type="ECO:0000256" key="1">
    <source>
        <dbReference type="ARBA" id="ARBA00004651"/>
    </source>
</evidence>
<dbReference type="PANTHER" id="PTHR24243:SF208">
    <property type="entry name" value="PYROKININ-1 RECEPTOR"/>
    <property type="match status" value="1"/>
</dbReference>
<dbReference type="PRINTS" id="PR00237">
    <property type="entry name" value="GPCRRHODOPSN"/>
</dbReference>
<dbReference type="RefSeq" id="XP_013792547.2">
    <property type="nucleotide sequence ID" value="XM_013937093.2"/>
</dbReference>
<evidence type="ECO:0000256" key="11">
    <source>
        <dbReference type="ARBA" id="ARBA00023224"/>
    </source>
</evidence>
<dbReference type="PROSITE" id="PS50262">
    <property type="entry name" value="G_PROTEIN_RECEP_F1_2"/>
    <property type="match status" value="1"/>
</dbReference>
<evidence type="ECO:0000256" key="6">
    <source>
        <dbReference type="ARBA" id="ARBA00023040"/>
    </source>
</evidence>
<keyword evidence="6 12" id="KW-0297">G-protein coupled receptor</keyword>
<evidence type="ECO:0000256" key="4">
    <source>
        <dbReference type="ARBA" id="ARBA00022692"/>
    </source>
</evidence>
<evidence type="ECO:0000256" key="7">
    <source>
        <dbReference type="ARBA" id="ARBA00023136"/>
    </source>
</evidence>
<name>A0ABM1C1E3_LIMPO</name>
<evidence type="ECO:0000256" key="14">
    <source>
        <dbReference type="SAM" id="Phobius"/>
    </source>
</evidence>
<evidence type="ECO:0000256" key="12">
    <source>
        <dbReference type="RuleBase" id="RU000688"/>
    </source>
</evidence>
<feature type="transmembrane region" description="Helical" evidence="14">
    <location>
        <begin position="169"/>
        <end position="193"/>
    </location>
</feature>
<dbReference type="Proteomes" id="UP000694941">
    <property type="component" value="Unplaced"/>
</dbReference>
<evidence type="ECO:0000256" key="5">
    <source>
        <dbReference type="ARBA" id="ARBA00022989"/>
    </source>
</evidence>
<evidence type="ECO:0000313" key="16">
    <source>
        <dbReference type="Proteomes" id="UP000694941"/>
    </source>
</evidence>
<protein>
    <submittedName>
        <fullName evidence="17">Pyrokinin-1 receptor-like</fullName>
    </submittedName>
</protein>